<evidence type="ECO:0000256" key="8">
    <source>
        <dbReference type="ARBA" id="ARBA00023163"/>
    </source>
</evidence>
<accession>A0A1M7BBH2</accession>
<dbReference type="InterPro" id="IPR011006">
    <property type="entry name" value="CheY-like_superfamily"/>
</dbReference>
<dbReference type="Pfam" id="PF00072">
    <property type="entry name" value="Response_reg"/>
    <property type="match status" value="1"/>
</dbReference>
<evidence type="ECO:0000256" key="1">
    <source>
        <dbReference type="ARBA" id="ARBA00004496"/>
    </source>
</evidence>
<evidence type="ECO:0000259" key="11">
    <source>
        <dbReference type="PROSITE" id="PS50110"/>
    </source>
</evidence>
<dbReference type="EMBL" id="FRCA01000001">
    <property type="protein sequence ID" value="SHL52226.1"/>
    <property type="molecule type" value="Genomic_DNA"/>
</dbReference>
<evidence type="ECO:0000256" key="10">
    <source>
        <dbReference type="PROSITE-ProRule" id="PRU00169"/>
    </source>
</evidence>
<dbReference type="SUPFAM" id="SSF52172">
    <property type="entry name" value="CheY-like"/>
    <property type="match status" value="1"/>
</dbReference>
<evidence type="ECO:0000256" key="2">
    <source>
        <dbReference type="ARBA" id="ARBA00022490"/>
    </source>
</evidence>
<evidence type="ECO:0000256" key="3">
    <source>
        <dbReference type="ARBA" id="ARBA00022553"/>
    </source>
</evidence>
<dbReference type="PANTHER" id="PTHR45526">
    <property type="entry name" value="TRANSCRIPTIONAL REGULATORY PROTEIN DPIA"/>
    <property type="match status" value="1"/>
</dbReference>
<reference evidence="12 15" key="2">
    <citation type="submission" date="2019-07" db="EMBL/GenBank/DDBJ databases">
        <title>Whole genome shotgun sequence of Halomonas cupida NBRC 102219.</title>
        <authorList>
            <person name="Hosoyama A."/>
            <person name="Uohara A."/>
            <person name="Ohji S."/>
            <person name="Ichikawa N."/>
        </authorList>
    </citation>
    <scope>NUCLEOTIDE SEQUENCE [LARGE SCALE GENOMIC DNA]</scope>
    <source>
        <strain evidence="12 15">NBRC 102219</strain>
    </source>
</reference>
<dbReference type="InterPro" id="IPR001789">
    <property type="entry name" value="Sig_transdc_resp-reg_receiver"/>
</dbReference>
<dbReference type="PANTHER" id="PTHR45526:SF1">
    <property type="entry name" value="TRANSCRIPTIONAL REGULATORY PROTEIN DCUR-RELATED"/>
    <property type="match status" value="1"/>
</dbReference>
<proteinExistence type="predicted"/>
<dbReference type="GO" id="GO:0005737">
    <property type="term" value="C:cytoplasm"/>
    <property type="evidence" value="ECO:0007669"/>
    <property type="project" value="UniProtKB-SubCell"/>
</dbReference>
<evidence type="ECO:0000313" key="14">
    <source>
        <dbReference type="Proteomes" id="UP000184123"/>
    </source>
</evidence>
<dbReference type="STRING" id="44933.SAMN05660971_00827"/>
<dbReference type="Gene3D" id="3.40.50.2300">
    <property type="match status" value="1"/>
</dbReference>
<reference evidence="13 14" key="1">
    <citation type="submission" date="2016-11" db="EMBL/GenBank/DDBJ databases">
        <authorList>
            <person name="Jaros S."/>
            <person name="Januszkiewicz K."/>
            <person name="Wedrychowicz H."/>
        </authorList>
    </citation>
    <scope>NUCLEOTIDE SEQUENCE [LARGE SCALE GENOMIC DNA]</scope>
    <source>
        <strain evidence="13 14">DSM 4740</strain>
    </source>
</reference>
<keyword evidence="3 10" id="KW-0597">Phosphoprotein</keyword>
<dbReference type="PROSITE" id="PS50110">
    <property type="entry name" value="RESPONSE_REGULATORY"/>
    <property type="match status" value="1"/>
</dbReference>
<evidence type="ECO:0000313" key="13">
    <source>
        <dbReference type="EMBL" id="SHL52226.1"/>
    </source>
</evidence>
<keyword evidence="4 9" id="KW-0902">Two-component regulatory system</keyword>
<keyword evidence="15" id="KW-1185">Reference proteome</keyword>
<protein>
    <recommendedName>
        <fullName evidence="9">Transcriptional regulatory protein</fullName>
    </recommendedName>
</protein>
<dbReference type="GO" id="GO:0003677">
    <property type="term" value="F:DNA binding"/>
    <property type="evidence" value="ECO:0007669"/>
    <property type="project" value="UniProtKB-KW"/>
</dbReference>
<evidence type="ECO:0000313" key="15">
    <source>
        <dbReference type="Proteomes" id="UP000321726"/>
    </source>
</evidence>
<dbReference type="GO" id="GO:0000156">
    <property type="term" value="F:phosphorelay response regulator activity"/>
    <property type="evidence" value="ECO:0007669"/>
    <property type="project" value="TreeGrafter"/>
</dbReference>
<keyword evidence="6 9" id="KW-0238">DNA-binding</keyword>
<organism evidence="13 14">
    <name type="scientific">Halomonas cupida</name>
    <dbReference type="NCBI Taxonomy" id="44933"/>
    <lineage>
        <taxon>Bacteria</taxon>
        <taxon>Pseudomonadati</taxon>
        <taxon>Pseudomonadota</taxon>
        <taxon>Gammaproteobacteria</taxon>
        <taxon>Oceanospirillales</taxon>
        <taxon>Halomonadaceae</taxon>
        <taxon>Halomonas</taxon>
    </lineage>
</organism>
<dbReference type="PIRSF" id="PIRSF006171">
    <property type="entry name" value="RR_citrat_malat"/>
    <property type="match status" value="1"/>
</dbReference>
<feature type="domain" description="Response regulatory" evidence="11">
    <location>
        <begin position="7"/>
        <end position="123"/>
    </location>
</feature>
<evidence type="ECO:0000313" key="12">
    <source>
        <dbReference type="EMBL" id="GEN22074.1"/>
    </source>
</evidence>
<dbReference type="GO" id="GO:0003700">
    <property type="term" value="F:DNA-binding transcription factor activity"/>
    <property type="evidence" value="ECO:0007669"/>
    <property type="project" value="InterPro"/>
</dbReference>
<dbReference type="OrthoDB" id="9802426at2"/>
<name>A0A1M7BBH2_9GAMM</name>
<dbReference type="Proteomes" id="UP000321726">
    <property type="component" value="Unassembled WGS sequence"/>
</dbReference>
<evidence type="ECO:0000256" key="4">
    <source>
        <dbReference type="ARBA" id="ARBA00023012"/>
    </source>
</evidence>
<dbReference type="SMART" id="SM00448">
    <property type="entry name" value="REC"/>
    <property type="match status" value="1"/>
</dbReference>
<gene>
    <name evidence="12" type="primary">malR</name>
    <name evidence="12" type="ORF">HCU01_00230</name>
    <name evidence="13" type="ORF">SAMN05660971_00827</name>
</gene>
<evidence type="ECO:0000256" key="6">
    <source>
        <dbReference type="ARBA" id="ARBA00023125"/>
    </source>
</evidence>
<dbReference type="AlphaFoldDB" id="A0A1M7BBH2"/>
<keyword evidence="7 9" id="KW-0010">Activator</keyword>
<sequence length="247" mass="27805">MADVPLRVLIVEDDPMVMRLNVEYLNRLDNVSLVAQCNDVPSSLDVLEHEQVDVVLLDVYLRNRSGLEIVRHLQRGGHDTDVILITAASEMDTVRDARRLGVRDYLIKPFEFERFQVAVETCRRARHALKHISEQASQHDLDHLFQPARPLKPARSMGSDGLPKGLTAPSLTQIARAILALELESFTTESLMPTTGMSRVSVRKYLKYLAERGVLGESFHYGQVGRPSFTYRCLDLEGLRALAGGKR</sequence>
<keyword evidence="8 9" id="KW-0804">Transcription</keyword>
<feature type="modified residue" description="4-aspartylphosphate" evidence="10">
    <location>
        <position position="58"/>
    </location>
</feature>
<keyword evidence="5 9" id="KW-0805">Transcription regulation</keyword>
<evidence type="ECO:0000256" key="7">
    <source>
        <dbReference type="ARBA" id="ARBA00023159"/>
    </source>
</evidence>
<dbReference type="InterPro" id="IPR051271">
    <property type="entry name" value="2C-system_Tx_regulators"/>
</dbReference>
<dbReference type="Proteomes" id="UP000184123">
    <property type="component" value="Unassembled WGS sequence"/>
</dbReference>
<dbReference type="InterPro" id="IPR024187">
    <property type="entry name" value="Sig_transdc_resp-reg_cit/mal"/>
</dbReference>
<evidence type="ECO:0000256" key="9">
    <source>
        <dbReference type="PIRNR" id="PIRNR006171"/>
    </source>
</evidence>
<dbReference type="EMBL" id="BJXU01000002">
    <property type="protein sequence ID" value="GEN22074.1"/>
    <property type="molecule type" value="Genomic_DNA"/>
</dbReference>
<comment type="subcellular location">
    <subcellularLocation>
        <location evidence="1 9">Cytoplasm</location>
    </subcellularLocation>
</comment>
<evidence type="ECO:0000256" key="5">
    <source>
        <dbReference type="ARBA" id="ARBA00023015"/>
    </source>
</evidence>
<keyword evidence="2 9" id="KW-0963">Cytoplasm</keyword>
<dbReference type="RefSeq" id="WP_073433691.1">
    <property type="nucleotide sequence ID" value="NZ_BJXU01000002.1"/>
</dbReference>